<dbReference type="NCBIfam" id="TIGR02532">
    <property type="entry name" value="IV_pilin_GFxxxE"/>
    <property type="match status" value="1"/>
</dbReference>
<keyword evidence="1" id="KW-0472">Membrane</keyword>
<dbReference type="InterPro" id="IPR045584">
    <property type="entry name" value="Pilin-like"/>
</dbReference>
<dbReference type="Pfam" id="PF07963">
    <property type="entry name" value="N_methyl"/>
    <property type="match status" value="1"/>
</dbReference>
<keyword evidence="1" id="KW-0812">Transmembrane</keyword>
<evidence type="ECO:0000313" key="2">
    <source>
        <dbReference type="EMBL" id="VAX02147.1"/>
    </source>
</evidence>
<feature type="transmembrane region" description="Helical" evidence="1">
    <location>
        <begin position="25"/>
        <end position="48"/>
    </location>
</feature>
<reference evidence="2" key="1">
    <citation type="submission" date="2018-06" db="EMBL/GenBank/DDBJ databases">
        <authorList>
            <person name="Zhirakovskaya E."/>
        </authorList>
    </citation>
    <scope>NUCLEOTIDE SEQUENCE</scope>
</reference>
<dbReference type="InterPro" id="IPR012902">
    <property type="entry name" value="N_methyl_site"/>
</dbReference>
<name>A0A3B1BAV2_9ZZZZ</name>
<dbReference type="Gene3D" id="3.30.700.10">
    <property type="entry name" value="Glycoprotein, Type 4 Pilin"/>
    <property type="match status" value="1"/>
</dbReference>
<evidence type="ECO:0008006" key="3">
    <source>
        <dbReference type="Google" id="ProtNLM"/>
    </source>
</evidence>
<protein>
    <recommendedName>
        <fullName evidence="3">Type II secretion envelope pseudopilin protein (PulG,guides folded protein to PulD in outer membrane)</fullName>
    </recommendedName>
</protein>
<feature type="non-terminal residue" evidence="2">
    <location>
        <position position="1"/>
    </location>
</feature>
<keyword evidence="1" id="KW-1133">Transmembrane helix</keyword>
<dbReference type="EMBL" id="UOFV01000292">
    <property type="protein sequence ID" value="VAX02147.1"/>
    <property type="molecule type" value="Genomic_DNA"/>
</dbReference>
<organism evidence="2">
    <name type="scientific">hydrothermal vent metagenome</name>
    <dbReference type="NCBI Taxonomy" id="652676"/>
    <lineage>
        <taxon>unclassified sequences</taxon>
        <taxon>metagenomes</taxon>
        <taxon>ecological metagenomes</taxon>
    </lineage>
</organism>
<gene>
    <name evidence="2" type="ORF">MNBD_GAMMA19-2349</name>
</gene>
<dbReference type="AlphaFoldDB" id="A0A3B1BAV2"/>
<evidence type="ECO:0000256" key="1">
    <source>
        <dbReference type="SAM" id="Phobius"/>
    </source>
</evidence>
<proteinExistence type="predicted"/>
<sequence length="141" mass="15128">HAARQCEDSDFHMIYEHGNNMKKQLHGFTFIELLISMALIGVIAAMMVPRYTDAAQQAKDDALWAQSIAVKNAHDAVINRNEQPTVTNLTAEVSAATAAANGVQVQVSGVLYIVPTYSNALCTKPTKSVNDPVQCVGAIAS</sequence>
<accession>A0A3B1BAV2</accession>
<dbReference type="SUPFAM" id="SSF54523">
    <property type="entry name" value="Pili subunits"/>
    <property type="match status" value="1"/>
</dbReference>